<dbReference type="EMBL" id="BQXS01008909">
    <property type="protein sequence ID" value="GKT30588.1"/>
    <property type="molecule type" value="Genomic_DNA"/>
</dbReference>
<dbReference type="Proteomes" id="UP001057375">
    <property type="component" value="Unassembled WGS sequence"/>
</dbReference>
<evidence type="ECO:0000313" key="3">
    <source>
        <dbReference type="Proteomes" id="UP001057375"/>
    </source>
</evidence>
<feature type="non-terminal residue" evidence="2">
    <location>
        <position position="94"/>
    </location>
</feature>
<organism evidence="2 3">
    <name type="scientific">Aduncisulcus paluster</name>
    <dbReference type="NCBI Taxonomy" id="2918883"/>
    <lineage>
        <taxon>Eukaryota</taxon>
        <taxon>Metamonada</taxon>
        <taxon>Carpediemonas-like organisms</taxon>
        <taxon>Aduncisulcus</taxon>
    </lineage>
</organism>
<feature type="region of interest" description="Disordered" evidence="1">
    <location>
        <begin position="1"/>
        <end position="55"/>
    </location>
</feature>
<name>A0ABQ5KDE9_9EUKA</name>
<evidence type="ECO:0000313" key="2">
    <source>
        <dbReference type="EMBL" id="GKT30588.1"/>
    </source>
</evidence>
<reference evidence="2" key="1">
    <citation type="submission" date="2022-03" db="EMBL/GenBank/DDBJ databases">
        <title>Draft genome sequence of Aduncisulcus paluster, a free-living microaerophilic Fornicata.</title>
        <authorList>
            <person name="Yuyama I."/>
            <person name="Kume K."/>
            <person name="Tamura T."/>
            <person name="Inagaki Y."/>
            <person name="Hashimoto T."/>
        </authorList>
    </citation>
    <scope>NUCLEOTIDE SEQUENCE</scope>
    <source>
        <strain evidence="2">NY0171</strain>
    </source>
</reference>
<accession>A0ABQ5KDE9</accession>
<proteinExistence type="predicted"/>
<gene>
    <name evidence="2" type="ORF">ADUPG1_005559</name>
</gene>
<feature type="region of interest" description="Disordered" evidence="1">
    <location>
        <begin position="69"/>
        <end position="94"/>
    </location>
</feature>
<protein>
    <submittedName>
        <fullName evidence="2">Uncharacterized protein</fullName>
    </submittedName>
</protein>
<keyword evidence="3" id="KW-1185">Reference proteome</keyword>
<comment type="caution">
    <text evidence="2">The sequence shown here is derived from an EMBL/GenBank/DDBJ whole genome shotgun (WGS) entry which is preliminary data.</text>
</comment>
<feature type="compositionally biased region" description="Basic and acidic residues" evidence="1">
    <location>
        <begin position="11"/>
        <end position="21"/>
    </location>
</feature>
<sequence>RTADPDGCNSDWKDDGSDHGEPGLYPGKWTGGRRGKHMVVKSGKEQCDEAEQVEMSVGRRQREILRYTHADAEAKPDEKEDDADTQEIQCEHCS</sequence>
<feature type="compositionally biased region" description="Basic and acidic residues" evidence="1">
    <location>
        <begin position="69"/>
        <end position="78"/>
    </location>
</feature>
<feature type="non-terminal residue" evidence="2">
    <location>
        <position position="1"/>
    </location>
</feature>
<evidence type="ECO:0000256" key="1">
    <source>
        <dbReference type="SAM" id="MobiDB-lite"/>
    </source>
</evidence>